<comment type="subcellular location">
    <subcellularLocation>
        <location evidence="1 7">Cytoplasm</location>
    </subcellularLocation>
</comment>
<dbReference type="GO" id="GO:0008312">
    <property type="term" value="F:7S RNA binding"/>
    <property type="evidence" value="ECO:0007669"/>
    <property type="project" value="UniProtKB-UniRule"/>
</dbReference>
<evidence type="ECO:0000313" key="9">
    <source>
        <dbReference type="EMBL" id="WFD39275.1"/>
    </source>
</evidence>
<evidence type="ECO:0000256" key="2">
    <source>
        <dbReference type="ARBA" id="ARBA00010349"/>
    </source>
</evidence>
<dbReference type="GO" id="GO:0030942">
    <property type="term" value="F:endoplasmic reticulum signal peptide binding"/>
    <property type="evidence" value="ECO:0007669"/>
    <property type="project" value="UniProtKB-UniRule"/>
</dbReference>
<evidence type="ECO:0000256" key="8">
    <source>
        <dbReference type="SAM" id="MobiDB-lite"/>
    </source>
</evidence>
<keyword evidence="10" id="KW-1185">Reference proteome</keyword>
<evidence type="ECO:0000256" key="5">
    <source>
        <dbReference type="ARBA" id="ARBA00023135"/>
    </source>
</evidence>
<comment type="function">
    <text evidence="7">Component of the signal recognition particle (SRP) complex, a ribonucleoprotein complex that mediates the cotranslational targeting of secretory and membrane proteins to the endoplasmic reticulum (ER).</text>
</comment>
<sequence>MRVAPGEFLARLTALFDGAQEKHSVYVTTKKSDSSALLFRATDGQSAEKKKYSTVVPPTEIVAFQEEYLTLMRTHLANMLKKRDKAKERRVDKLLVASRKRIEENDGKVRIAGSKRGAGRRKRMRALHRAQRLRTQRRAAGHASS</sequence>
<keyword evidence="3 7" id="KW-0963">Cytoplasm</keyword>
<dbReference type="GO" id="GO:0006614">
    <property type="term" value="P:SRP-dependent cotranslational protein targeting to membrane"/>
    <property type="evidence" value="ECO:0007669"/>
    <property type="project" value="UniProtKB-UniRule"/>
</dbReference>
<dbReference type="Gene3D" id="3.30.720.10">
    <property type="entry name" value="Signal recognition particle alu RNA binding heterodimer, srp9/1"/>
    <property type="match status" value="1"/>
</dbReference>
<dbReference type="InterPro" id="IPR009018">
    <property type="entry name" value="Signal_recog_particle_SRP9/14"/>
</dbReference>
<evidence type="ECO:0000256" key="3">
    <source>
        <dbReference type="ARBA" id="ARBA00022490"/>
    </source>
</evidence>
<keyword evidence="4 7" id="KW-0694">RNA-binding</keyword>
<dbReference type="AlphaFoldDB" id="A0AAF0F1W3"/>
<dbReference type="SUPFAM" id="SSF54762">
    <property type="entry name" value="Signal recognition particle alu RNA binding heterodimer, SRP9/14"/>
    <property type="match status" value="1"/>
</dbReference>
<keyword evidence="5 7" id="KW-0733">Signal recognition particle</keyword>
<feature type="region of interest" description="Disordered" evidence="8">
    <location>
        <begin position="114"/>
        <end position="145"/>
    </location>
</feature>
<organism evidence="9 10">
    <name type="scientific">Malassezia japonica</name>
    <dbReference type="NCBI Taxonomy" id="223818"/>
    <lineage>
        <taxon>Eukaryota</taxon>
        <taxon>Fungi</taxon>
        <taxon>Dikarya</taxon>
        <taxon>Basidiomycota</taxon>
        <taxon>Ustilaginomycotina</taxon>
        <taxon>Malasseziomycetes</taxon>
        <taxon>Malasseziales</taxon>
        <taxon>Malasseziaceae</taxon>
        <taxon>Malassezia</taxon>
    </lineage>
</organism>
<name>A0AAF0F1W3_9BASI</name>
<keyword evidence="6 7" id="KW-0687">Ribonucleoprotein</keyword>
<dbReference type="InterPro" id="IPR003210">
    <property type="entry name" value="Signal_recog_particle_SRP14"/>
</dbReference>
<dbReference type="GeneID" id="85225897"/>
<dbReference type="PANTHER" id="PTHR12013">
    <property type="entry name" value="SIGNAL RECOGNITION PARTICLE 14 KD PROTEIN"/>
    <property type="match status" value="1"/>
</dbReference>
<proteinExistence type="inferred from homology"/>
<evidence type="ECO:0000256" key="6">
    <source>
        <dbReference type="ARBA" id="ARBA00023274"/>
    </source>
</evidence>
<dbReference type="Pfam" id="PF02290">
    <property type="entry name" value="SRP14"/>
    <property type="match status" value="1"/>
</dbReference>
<reference evidence="9" key="1">
    <citation type="submission" date="2023-03" db="EMBL/GenBank/DDBJ databases">
        <title>Mating type loci evolution in Malassezia.</title>
        <authorList>
            <person name="Coelho M.A."/>
        </authorList>
    </citation>
    <scope>NUCLEOTIDE SEQUENCE</scope>
    <source>
        <strain evidence="9">CBS 9431</strain>
    </source>
</reference>
<comment type="subunit">
    <text evidence="7">Component of a fungal signal recognition particle (SRP) complex that consists of a 7SL RNA molecule (scR1) and at least six protein subunits: SRP72, SRP68, SRP54, SEC65, SRP21 and SRP14.</text>
</comment>
<gene>
    <name evidence="9" type="ORF">MJAP1_002246</name>
</gene>
<feature type="compositionally biased region" description="Basic residues" evidence="8">
    <location>
        <begin position="117"/>
        <end position="145"/>
    </location>
</feature>
<evidence type="ECO:0000256" key="4">
    <source>
        <dbReference type="ARBA" id="ARBA00022884"/>
    </source>
</evidence>
<dbReference type="RefSeq" id="XP_060122172.1">
    <property type="nucleotide sequence ID" value="XM_060266189.1"/>
</dbReference>
<dbReference type="Proteomes" id="UP001217754">
    <property type="component" value="Chromosome 3"/>
</dbReference>
<comment type="similarity">
    <text evidence="2 7">Belongs to the SRP14 family.</text>
</comment>
<evidence type="ECO:0000313" key="10">
    <source>
        <dbReference type="Proteomes" id="UP001217754"/>
    </source>
</evidence>
<evidence type="ECO:0000256" key="1">
    <source>
        <dbReference type="ARBA" id="ARBA00004496"/>
    </source>
</evidence>
<dbReference type="EMBL" id="CP119960">
    <property type="protein sequence ID" value="WFD39275.1"/>
    <property type="molecule type" value="Genomic_DNA"/>
</dbReference>
<accession>A0AAF0F1W3</accession>
<evidence type="ECO:0000256" key="7">
    <source>
        <dbReference type="RuleBase" id="RU368100"/>
    </source>
</evidence>
<dbReference type="GO" id="GO:0005786">
    <property type="term" value="C:signal recognition particle, endoplasmic reticulum targeting"/>
    <property type="evidence" value="ECO:0007669"/>
    <property type="project" value="UniProtKB-UniRule"/>
</dbReference>
<protein>
    <recommendedName>
        <fullName evidence="7">Signal recognition particle subunit SRP14</fullName>
    </recommendedName>
    <alternativeName>
        <fullName evidence="7">Signal recognition particle 14 kDa protein</fullName>
    </alternativeName>
</protein>